<keyword evidence="2" id="KW-0808">Transferase</keyword>
<dbReference type="AlphaFoldDB" id="A0A8J6H709"/>
<reference evidence="9" key="2">
    <citation type="submission" date="2021-08" db="EMBL/GenBank/DDBJ databases">
        <authorList>
            <person name="Eriksson T."/>
        </authorList>
    </citation>
    <scope>NUCLEOTIDE SEQUENCE</scope>
    <source>
        <strain evidence="9">Stoneville</strain>
        <tissue evidence="9">Whole head</tissue>
    </source>
</reference>
<keyword evidence="3" id="KW-0548">Nucleotidyltransferase</keyword>
<dbReference type="Pfam" id="PF00665">
    <property type="entry name" value="rve"/>
    <property type="match status" value="1"/>
</dbReference>
<dbReference type="Gene3D" id="1.10.340.70">
    <property type="match status" value="1"/>
</dbReference>
<dbReference type="GO" id="GO:0004519">
    <property type="term" value="F:endonuclease activity"/>
    <property type="evidence" value="ECO:0007669"/>
    <property type="project" value="UniProtKB-KW"/>
</dbReference>
<dbReference type="GO" id="GO:0042575">
    <property type="term" value="C:DNA polymerase complex"/>
    <property type="evidence" value="ECO:0007669"/>
    <property type="project" value="UniProtKB-ARBA"/>
</dbReference>
<dbReference type="GO" id="GO:0003964">
    <property type="term" value="F:RNA-directed DNA polymerase activity"/>
    <property type="evidence" value="ECO:0007669"/>
    <property type="project" value="UniProtKB-KW"/>
</dbReference>
<dbReference type="InterPro" id="IPR041373">
    <property type="entry name" value="RT_RNaseH"/>
</dbReference>
<keyword evidence="5" id="KW-0255">Endonuclease</keyword>
<keyword evidence="10" id="KW-1185">Reference proteome</keyword>
<name>A0A8J6H709_TENMO</name>
<dbReference type="SUPFAM" id="SSF56672">
    <property type="entry name" value="DNA/RNA polymerases"/>
    <property type="match status" value="1"/>
</dbReference>
<keyword evidence="7" id="KW-0695">RNA-directed DNA polymerase</keyword>
<feature type="domain" description="Integrase catalytic" evidence="8">
    <location>
        <begin position="311"/>
        <end position="468"/>
    </location>
</feature>
<dbReference type="InterPro" id="IPR050951">
    <property type="entry name" value="Retrovirus_Pol_polyprotein"/>
</dbReference>
<gene>
    <name evidence="9" type="ORF">GEV33_014363</name>
</gene>
<evidence type="ECO:0000313" key="9">
    <source>
        <dbReference type="EMBL" id="KAH0808428.1"/>
    </source>
</evidence>
<dbReference type="Proteomes" id="UP000719412">
    <property type="component" value="Unassembled WGS sequence"/>
</dbReference>
<evidence type="ECO:0000256" key="5">
    <source>
        <dbReference type="ARBA" id="ARBA00022759"/>
    </source>
</evidence>
<dbReference type="PANTHER" id="PTHR37984:SF5">
    <property type="entry name" value="PROTEIN NYNRIN-LIKE"/>
    <property type="match status" value="1"/>
</dbReference>
<dbReference type="InterPro" id="IPR043502">
    <property type="entry name" value="DNA/RNA_pol_sf"/>
</dbReference>
<keyword evidence="6" id="KW-0378">Hydrolase</keyword>
<protein>
    <recommendedName>
        <fullName evidence="1">RNA-directed DNA polymerase</fullName>
        <ecNumber evidence="1">2.7.7.49</ecNumber>
    </recommendedName>
</protein>
<comment type="caution">
    <text evidence="9">The sequence shown here is derived from an EMBL/GenBank/DDBJ whole genome shotgun (WGS) entry which is preliminary data.</text>
</comment>
<dbReference type="Pfam" id="PF17921">
    <property type="entry name" value="Integrase_H2C2"/>
    <property type="match status" value="1"/>
</dbReference>
<dbReference type="InterPro" id="IPR041588">
    <property type="entry name" value="Integrase_H2C2"/>
</dbReference>
<dbReference type="SUPFAM" id="SSF53098">
    <property type="entry name" value="Ribonuclease H-like"/>
    <property type="match status" value="1"/>
</dbReference>
<dbReference type="GO" id="GO:0015074">
    <property type="term" value="P:DNA integration"/>
    <property type="evidence" value="ECO:0007669"/>
    <property type="project" value="InterPro"/>
</dbReference>
<dbReference type="PROSITE" id="PS50994">
    <property type="entry name" value="INTEGRASE"/>
    <property type="match status" value="1"/>
</dbReference>
<dbReference type="Pfam" id="PF17917">
    <property type="entry name" value="RT_RNaseH"/>
    <property type="match status" value="1"/>
</dbReference>
<accession>A0A8J6H709</accession>
<evidence type="ECO:0000313" key="10">
    <source>
        <dbReference type="Proteomes" id="UP000719412"/>
    </source>
</evidence>
<dbReference type="GO" id="GO:0016787">
    <property type="term" value="F:hydrolase activity"/>
    <property type="evidence" value="ECO:0007669"/>
    <property type="project" value="UniProtKB-KW"/>
</dbReference>
<keyword evidence="4" id="KW-0540">Nuclease</keyword>
<dbReference type="EC" id="2.7.7.49" evidence="1"/>
<evidence type="ECO:0000256" key="2">
    <source>
        <dbReference type="ARBA" id="ARBA00022679"/>
    </source>
</evidence>
<evidence type="ECO:0000256" key="1">
    <source>
        <dbReference type="ARBA" id="ARBA00012493"/>
    </source>
</evidence>
<reference evidence="9" key="1">
    <citation type="journal article" date="2020" name="J Insects Food Feed">
        <title>The yellow mealworm (Tenebrio molitor) genome: a resource for the emerging insects as food and feed industry.</title>
        <authorList>
            <person name="Eriksson T."/>
            <person name="Andere A."/>
            <person name="Kelstrup H."/>
            <person name="Emery V."/>
            <person name="Picard C."/>
        </authorList>
    </citation>
    <scope>NUCLEOTIDE SEQUENCE</scope>
    <source>
        <strain evidence="9">Stoneville</strain>
        <tissue evidence="9">Whole head</tissue>
    </source>
</reference>
<dbReference type="InterPro" id="IPR001584">
    <property type="entry name" value="Integrase_cat-core"/>
</dbReference>
<evidence type="ECO:0000256" key="4">
    <source>
        <dbReference type="ARBA" id="ARBA00022722"/>
    </source>
</evidence>
<dbReference type="Gene3D" id="3.30.420.10">
    <property type="entry name" value="Ribonuclease H-like superfamily/Ribonuclease H"/>
    <property type="match status" value="1"/>
</dbReference>
<dbReference type="FunFam" id="1.10.340.70:FF:000001">
    <property type="entry name" value="Retrovirus-related Pol polyprotein from transposon gypsy-like Protein"/>
    <property type="match status" value="1"/>
</dbReference>
<dbReference type="PANTHER" id="PTHR37984">
    <property type="entry name" value="PROTEIN CBG26694"/>
    <property type="match status" value="1"/>
</dbReference>
<organism evidence="9 10">
    <name type="scientific">Tenebrio molitor</name>
    <name type="common">Yellow mealworm beetle</name>
    <dbReference type="NCBI Taxonomy" id="7067"/>
    <lineage>
        <taxon>Eukaryota</taxon>
        <taxon>Metazoa</taxon>
        <taxon>Ecdysozoa</taxon>
        <taxon>Arthropoda</taxon>
        <taxon>Hexapoda</taxon>
        <taxon>Insecta</taxon>
        <taxon>Pterygota</taxon>
        <taxon>Neoptera</taxon>
        <taxon>Endopterygota</taxon>
        <taxon>Coleoptera</taxon>
        <taxon>Polyphaga</taxon>
        <taxon>Cucujiformia</taxon>
        <taxon>Tenebrionidae</taxon>
        <taxon>Tenebrio</taxon>
    </lineage>
</organism>
<dbReference type="InterPro" id="IPR012337">
    <property type="entry name" value="RNaseH-like_sf"/>
</dbReference>
<sequence length="618" mass="69864">MPSFLSPDTVLLKFPDFSKTFYLQTDGSGVALGVELYQLLDDGEHGVIGFASRILRGPELLYTVTEKELLAIIFGLQKYRTILLGHRLVIRTDRYALKFLKQCRLLNDRLTRWSLLLNEFDYDVEHIPGKQNVVADTLSRYPPGSSGLAGRSQNCPVVAPVLTSGGEAISAVFEASGLRELGDHFTNLRQLQLDDIFLGPMFRAKLGEGVAVEGNRFDDKLRVHQGILIFVQPDDSTPRLALPQVLTEEVIQAFHEQYGHFGVSKVYSMVRRYFFFPNMRRRIERLVKSCDLCQKTKYPNRGLCGEMNAIIAGHPGDLVTVDYYGPLPPSRSRVSYILVVIDAFSKFVKLYPLRRAQARISVRRVVEDFHRVVPTKVILSDHGTQFQSRLWQDTLHQWGITPTMSSIRHPQSNPTERVMKELGRLFRAYCHNAHANWASVLSNIELLFNTTTHSSTGFSPYEVIFGRNPTNPLSRLIEPLLPAVDPKPLEQIREEARTNLRRTAEQRRNSRRGSYDTFQVGDLVLLRENPVSDAAGRVFAKFCLLYSGPYLISERPYPNVYTLSDPTTGTVKVLPIVRRSSRRREPLGTEVEDKKLQPSTGSVFLAVMLSTPKTLGGV</sequence>
<dbReference type="InterPro" id="IPR036397">
    <property type="entry name" value="RNaseH_sf"/>
</dbReference>
<proteinExistence type="predicted"/>
<evidence type="ECO:0000256" key="3">
    <source>
        <dbReference type="ARBA" id="ARBA00022695"/>
    </source>
</evidence>
<dbReference type="EMBL" id="JABDTM020028760">
    <property type="protein sequence ID" value="KAH0808428.1"/>
    <property type="molecule type" value="Genomic_DNA"/>
</dbReference>
<dbReference type="GO" id="GO:0003676">
    <property type="term" value="F:nucleic acid binding"/>
    <property type="evidence" value="ECO:0007669"/>
    <property type="project" value="InterPro"/>
</dbReference>
<evidence type="ECO:0000259" key="8">
    <source>
        <dbReference type="PROSITE" id="PS50994"/>
    </source>
</evidence>
<dbReference type="CDD" id="cd09274">
    <property type="entry name" value="RNase_HI_RT_Ty3"/>
    <property type="match status" value="1"/>
</dbReference>
<evidence type="ECO:0000256" key="7">
    <source>
        <dbReference type="ARBA" id="ARBA00022918"/>
    </source>
</evidence>
<evidence type="ECO:0000256" key="6">
    <source>
        <dbReference type="ARBA" id="ARBA00022801"/>
    </source>
</evidence>